<dbReference type="GO" id="GO:0009236">
    <property type="term" value="P:cobalamin biosynthetic process"/>
    <property type="evidence" value="ECO:0007669"/>
    <property type="project" value="UniProtKB-UniRule"/>
</dbReference>
<comment type="function">
    <text evidence="14 19">Joins adenosylcobinamide-GDP and alpha-ribazole to generate adenosylcobalamin (Ado-cobalamin). Also synthesizes adenosylcobalamin 5'-phosphate from adenosylcobinamide-GDP and alpha-ribazole 5'-phosphate.</text>
</comment>
<reference evidence="20 21" key="1">
    <citation type="submission" date="2018-08" db="EMBL/GenBank/DDBJ databases">
        <authorList>
            <person name="Khan S.A."/>
        </authorList>
    </citation>
    <scope>NUCLEOTIDE SEQUENCE [LARGE SCALE GENOMIC DNA]</scope>
    <source>
        <strain evidence="20 21">GTF-13</strain>
    </source>
</reference>
<proteinExistence type="inferred from homology"/>
<feature type="transmembrane region" description="Helical" evidence="19">
    <location>
        <begin position="112"/>
        <end position="130"/>
    </location>
</feature>
<feature type="transmembrane region" description="Helical" evidence="19">
    <location>
        <begin position="142"/>
        <end position="165"/>
    </location>
</feature>
<keyword evidence="12 19" id="KW-1133">Transmembrane helix</keyword>
<dbReference type="PANTHER" id="PTHR34148:SF1">
    <property type="entry name" value="ADENOSYLCOBINAMIDE-GDP RIBAZOLETRANSFERASE"/>
    <property type="match status" value="1"/>
</dbReference>
<keyword evidence="13 19" id="KW-0472">Membrane</keyword>
<dbReference type="EC" id="2.7.8.26" evidence="5 19"/>
<evidence type="ECO:0000256" key="6">
    <source>
        <dbReference type="ARBA" id="ARBA00015850"/>
    </source>
</evidence>
<name>A0A3P3VRM7_9GAMM</name>
<dbReference type="HAMAP" id="MF_00719">
    <property type="entry name" value="CobS"/>
    <property type="match status" value="1"/>
</dbReference>
<comment type="catalytic activity">
    <reaction evidence="18 19">
        <text>alpha-ribazole 5'-phosphate + adenosylcob(III)inamide-GDP = adenosylcob(III)alamin 5'-phosphate + GMP + H(+)</text>
        <dbReference type="Rhea" id="RHEA:23560"/>
        <dbReference type="ChEBI" id="CHEBI:15378"/>
        <dbReference type="ChEBI" id="CHEBI:57918"/>
        <dbReference type="ChEBI" id="CHEBI:58115"/>
        <dbReference type="ChEBI" id="CHEBI:60487"/>
        <dbReference type="ChEBI" id="CHEBI:60493"/>
        <dbReference type="EC" id="2.7.8.26"/>
    </reaction>
</comment>
<organism evidence="20 21">
    <name type="scientific">Aestuariirhabdus litorea</name>
    <dbReference type="NCBI Taxonomy" id="2528527"/>
    <lineage>
        <taxon>Bacteria</taxon>
        <taxon>Pseudomonadati</taxon>
        <taxon>Pseudomonadota</taxon>
        <taxon>Gammaproteobacteria</taxon>
        <taxon>Oceanospirillales</taxon>
        <taxon>Aestuariirhabdaceae</taxon>
        <taxon>Aestuariirhabdus</taxon>
    </lineage>
</organism>
<evidence type="ECO:0000256" key="13">
    <source>
        <dbReference type="ARBA" id="ARBA00023136"/>
    </source>
</evidence>
<comment type="similarity">
    <text evidence="4 19">Belongs to the CobS family.</text>
</comment>
<gene>
    <name evidence="19" type="primary">cobS</name>
    <name evidence="20" type="ORF">D0544_05920</name>
</gene>
<comment type="subcellular location">
    <subcellularLocation>
        <location evidence="2 19">Cell membrane</location>
        <topology evidence="2 19">Multi-pass membrane protein</topology>
    </subcellularLocation>
</comment>
<keyword evidence="10 19" id="KW-0812">Transmembrane</keyword>
<evidence type="ECO:0000256" key="17">
    <source>
        <dbReference type="ARBA" id="ARBA00048623"/>
    </source>
</evidence>
<dbReference type="Pfam" id="PF02654">
    <property type="entry name" value="CobS"/>
    <property type="match status" value="1"/>
</dbReference>
<evidence type="ECO:0000256" key="1">
    <source>
        <dbReference type="ARBA" id="ARBA00001946"/>
    </source>
</evidence>
<evidence type="ECO:0000256" key="16">
    <source>
        <dbReference type="ARBA" id="ARBA00032853"/>
    </source>
</evidence>
<evidence type="ECO:0000256" key="7">
    <source>
        <dbReference type="ARBA" id="ARBA00022475"/>
    </source>
</evidence>
<dbReference type="Proteomes" id="UP000280792">
    <property type="component" value="Unassembled WGS sequence"/>
</dbReference>
<comment type="cofactor">
    <cofactor evidence="1 19">
        <name>Mg(2+)</name>
        <dbReference type="ChEBI" id="CHEBI:18420"/>
    </cofactor>
</comment>
<keyword evidence="21" id="KW-1185">Reference proteome</keyword>
<evidence type="ECO:0000256" key="3">
    <source>
        <dbReference type="ARBA" id="ARBA00004663"/>
    </source>
</evidence>
<comment type="caution">
    <text evidence="20">The sequence shown here is derived from an EMBL/GenBank/DDBJ whole genome shotgun (WGS) entry which is preliminary data.</text>
</comment>
<dbReference type="GO" id="GO:0008818">
    <property type="term" value="F:cobalamin 5'-phosphate synthase activity"/>
    <property type="evidence" value="ECO:0007669"/>
    <property type="project" value="UniProtKB-UniRule"/>
</dbReference>
<evidence type="ECO:0000256" key="4">
    <source>
        <dbReference type="ARBA" id="ARBA00010561"/>
    </source>
</evidence>
<dbReference type="GO" id="GO:0005886">
    <property type="term" value="C:plasma membrane"/>
    <property type="evidence" value="ECO:0007669"/>
    <property type="project" value="UniProtKB-SubCell"/>
</dbReference>
<dbReference type="RefSeq" id="WP_125015068.1">
    <property type="nucleotide sequence ID" value="NZ_QWEZ01000001.1"/>
</dbReference>
<dbReference type="GO" id="GO:0051073">
    <property type="term" value="F:adenosylcobinamide-GDP ribazoletransferase activity"/>
    <property type="evidence" value="ECO:0007669"/>
    <property type="project" value="UniProtKB-UniRule"/>
</dbReference>
<dbReference type="NCBIfam" id="TIGR00317">
    <property type="entry name" value="cobS"/>
    <property type="match status" value="1"/>
</dbReference>
<evidence type="ECO:0000256" key="9">
    <source>
        <dbReference type="ARBA" id="ARBA00022679"/>
    </source>
</evidence>
<comment type="pathway">
    <text evidence="3 19">Cofactor biosynthesis; adenosylcobalamin biosynthesis; adenosylcobalamin from cob(II)yrinate a,c-diamide: step 7/7.</text>
</comment>
<evidence type="ECO:0000256" key="11">
    <source>
        <dbReference type="ARBA" id="ARBA00022842"/>
    </source>
</evidence>
<dbReference type="UniPathway" id="UPA00148">
    <property type="reaction ID" value="UER00238"/>
</dbReference>
<reference evidence="20 21" key="2">
    <citation type="submission" date="2018-12" db="EMBL/GenBank/DDBJ databases">
        <title>Simiduia agarivorans gen. nov., sp. nov., a marine, agarolytic bacterium isolated from shallow coastal water from Keelung, Taiwan.</title>
        <authorList>
            <person name="Shieh W.Y."/>
        </authorList>
    </citation>
    <scope>NUCLEOTIDE SEQUENCE [LARGE SCALE GENOMIC DNA]</scope>
    <source>
        <strain evidence="20 21">GTF-13</strain>
    </source>
</reference>
<evidence type="ECO:0000256" key="14">
    <source>
        <dbReference type="ARBA" id="ARBA00025228"/>
    </source>
</evidence>
<protein>
    <recommendedName>
        <fullName evidence="6 19">Adenosylcobinamide-GDP ribazoletransferase</fullName>
        <ecNumber evidence="5 19">2.7.8.26</ecNumber>
    </recommendedName>
    <alternativeName>
        <fullName evidence="16 19">Cobalamin synthase</fullName>
    </alternativeName>
    <alternativeName>
        <fullName evidence="15 19">Cobalamin-5'-phosphate synthase</fullName>
    </alternativeName>
</protein>
<dbReference type="PANTHER" id="PTHR34148">
    <property type="entry name" value="ADENOSYLCOBINAMIDE-GDP RIBAZOLETRANSFERASE"/>
    <property type="match status" value="1"/>
</dbReference>
<dbReference type="InterPro" id="IPR003805">
    <property type="entry name" value="CobS"/>
</dbReference>
<evidence type="ECO:0000256" key="5">
    <source>
        <dbReference type="ARBA" id="ARBA00013200"/>
    </source>
</evidence>
<evidence type="ECO:0000313" key="21">
    <source>
        <dbReference type="Proteomes" id="UP000280792"/>
    </source>
</evidence>
<sequence>MLDSLKLAIQFLTRIPVHLAQPPSERAIGRALLWYPLVGLLYGVVLVSVAILLDHLTPMGLSVTESFVVSALVLLLWVMLSGALHLDGLGDSADAWLGGGDRERTLAIMKDTHAGTGALVSVALVLLLKWSALQHLLLNQQYLALLLAPLWARTSVLVLFATTPYVRPNGLGASFSRYCETRELWAITVITLASIVTLFGGQGAALVLVAGGLFWCCRRLMVRRIGGTTGDTAGALIEVTEMAILVAAVFIVRMS</sequence>
<evidence type="ECO:0000256" key="15">
    <source>
        <dbReference type="ARBA" id="ARBA00032605"/>
    </source>
</evidence>
<evidence type="ECO:0000256" key="19">
    <source>
        <dbReference type="HAMAP-Rule" id="MF_00719"/>
    </source>
</evidence>
<evidence type="ECO:0000313" key="20">
    <source>
        <dbReference type="EMBL" id="RRJ84638.1"/>
    </source>
</evidence>
<evidence type="ECO:0000256" key="18">
    <source>
        <dbReference type="ARBA" id="ARBA00049504"/>
    </source>
</evidence>
<evidence type="ECO:0000256" key="10">
    <source>
        <dbReference type="ARBA" id="ARBA00022692"/>
    </source>
</evidence>
<accession>A0A3P3VRM7</accession>
<feature type="transmembrane region" description="Helical" evidence="19">
    <location>
        <begin position="65"/>
        <end position="86"/>
    </location>
</feature>
<evidence type="ECO:0000256" key="2">
    <source>
        <dbReference type="ARBA" id="ARBA00004651"/>
    </source>
</evidence>
<comment type="catalytic activity">
    <reaction evidence="17 19">
        <text>alpha-ribazole + adenosylcob(III)inamide-GDP = adenosylcob(III)alamin + GMP + H(+)</text>
        <dbReference type="Rhea" id="RHEA:16049"/>
        <dbReference type="ChEBI" id="CHEBI:10329"/>
        <dbReference type="ChEBI" id="CHEBI:15378"/>
        <dbReference type="ChEBI" id="CHEBI:18408"/>
        <dbReference type="ChEBI" id="CHEBI:58115"/>
        <dbReference type="ChEBI" id="CHEBI:60487"/>
        <dbReference type="EC" id="2.7.8.26"/>
    </reaction>
</comment>
<dbReference type="EMBL" id="QWEZ01000001">
    <property type="protein sequence ID" value="RRJ84638.1"/>
    <property type="molecule type" value="Genomic_DNA"/>
</dbReference>
<feature type="transmembrane region" description="Helical" evidence="19">
    <location>
        <begin position="32"/>
        <end position="53"/>
    </location>
</feature>
<dbReference type="AlphaFoldDB" id="A0A3P3VRM7"/>
<dbReference type="NCBIfam" id="NF001278">
    <property type="entry name" value="PRK00235.1-5"/>
    <property type="match status" value="1"/>
</dbReference>
<keyword evidence="8 19" id="KW-0169">Cobalamin biosynthesis</keyword>
<keyword evidence="11 19" id="KW-0460">Magnesium</keyword>
<keyword evidence="9 19" id="KW-0808">Transferase</keyword>
<evidence type="ECO:0000256" key="12">
    <source>
        <dbReference type="ARBA" id="ARBA00022989"/>
    </source>
</evidence>
<evidence type="ECO:0000256" key="8">
    <source>
        <dbReference type="ARBA" id="ARBA00022573"/>
    </source>
</evidence>
<keyword evidence="7 19" id="KW-1003">Cell membrane</keyword>
<feature type="transmembrane region" description="Helical" evidence="19">
    <location>
        <begin position="185"/>
        <end position="215"/>
    </location>
</feature>